<evidence type="ECO:0000259" key="2">
    <source>
        <dbReference type="Pfam" id="PF07811"/>
    </source>
</evidence>
<proteinExistence type="predicted"/>
<evidence type="ECO:0000313" key="3">
    <source>
        <dbReference type="EMBL" id="PKH44098.1"/>
    </source>
</evidence>
<reference evidence="3 6" key="3">
    <citation type="submission" date="2017-12" db="EMBL/GenBank/DDBJ databases">
        <title>Pharmacopeia of the Arctic Ocean.</title>
        <authorList>
            <person name="Collins E."/>
            <person name="Ducluzeau A.-L."/>
        </authorList>
    </citation>
    <scope>NUCLEOTIDE SEQUENCE [LARGE SCALE GENOMIC DNA]</scope>
    <source>
        <strain evidence="3 6">DSM 23325</strain>
    </source>
</reference>
<dbReference type="Proteomes" id="UP000199113">
    <property type="component" value="Unassembled WGS sequence"/>
</dbReference>
<feature type="domain" description="TadE-like" evidence="2">
    <location>
        <begin position="10"/>
        <end position="52"/>
    </location>
</feature>
<dbReference type="InterPro" id="IPR012495">
    <property type="entry name" value="TadE-like_dom"/>
</dbReference>
<dbReference type="AlphaFoldDB" id="A0A1I0X636"/>
<protein>
    <submittedName>
        <fullName evidence="3">Pilus assembly protein</fullName>
    </submittedName>
    <submittedName>
        <fullName evidence="4">TadE-like protein</fullName>
    </submittedName>
</protein>
<reference evidence="4" key="2">
    <citation type="submission" date="2016-10" db="EMBL/GenBank/DDBJ databases">
        <authorList>
            <person name="de Groot N.N."/>
        </authorList>
    </citation>
    <scope>NUCLEOTIDE SEQUENCE [LARGE SCALE GENOMIC DNA]</scope>
    <source>
        <strain evidence="4">CGMCC 1.10697</strain>
    </source>
</reference>
<keyword evidence="6" id="KW-1185">Reference proteome</keyword>
<sequence>MRRRKNRERGAAAVEFALVSLILMTLVGVIFQFAIYLWAFQAASNGAREGARAWAVNPCATTNSAKVLTAVSPAARTGSVTATAAFVKGAGNIATGREPGDQVTVTVKMKAKALGFNLVPGWDYNANITKTATARVEDVQGCP</sequence>
<keyword evidence="1" id="KW-0472">Membrane</keyword>
<dbReference type="EMBL" id="PJBV01000010">
    <property type="protein sequence ID" value="PKH44098.1"/>
    <property type="molecule type" value="Genomic_DNA"/>
</dbReference>
<feature type="transmembrane region" description="Helical" evidence="1">
    <location>
        <begin position="12"/>
        <end position="39"/>
    </location>
</feature>
<dbReference type="STRING" id="748909.SAMN05192575_102111"/>
<evidence type="ECO:0000313" key="5">
    <source>
        <dbReference type="Proteomes" id="UP000199113"/>
    </source>
</evidence>
<dbReference type="Pfam" id="PF07811">
    <property type="entry name" value="TadE"/>
    <property type="match status" value="1"/>
</dbReference>
<keyword evidence="1" id="KW-0812">Transmembrane</keyword>
<organism evidence="4 5">
    <name type="scientific">Nocardioides alpinus</name>
    <dbReference type="NCBI Taxonomy" id="748909"/>
    <lineage>
        <taxon>Bacteria</taxon>
        <taxon>Bacillati</taxon>
        <taxon>Actinomycetota</taxon>
        <taxon>Actinomycetes</taxon>
        <taxon>Propionibacteriales</taxon>
        <taxon>Nocardioidaceae</taxon>
        <taxon>Nocardioides</taxon>
    </lineage>
</organism>
<dbReference type="Proteomes" id="UP000233565">
    <property type="component" value="Unassembled WGS sequence"/>
</dbReference>
<evidence type="ECO:0000256" key="1">
    <source>
        <dbReference type="SAM" id="Phobius"/>
    </source>
</evidence>
<reference evidence="5" key="1">
    <citation type="submission" date="2016-10" db="EMBL/GenBank/DDBJ databases">
        <authorList>
            <person name="Varghese N."/>
            <person name="Submissions S."/>
        </authorList>
    </citation>
    <scope>NUCLEOTIDE SEQUENCE [LARGE SCALE GENOMIC DNA]</scope>
    <source>
        <strain evidence="5">CGMCC 1.10697</strain>
    </source>
</reference>
<keyword evidence="1" id="KW-1133">Transmembrane helix</keyword>
<evidence type="ECO:0000313" key="4">
    <source>
        <dbReference type="EMBL" id="SFA95493.1"/>
    </source>
</evidence>
<dbReference type="RefSeq" id="WP_091195847.1">
    <property type="nucleotide sequence ID" value="NZ_FOKC01000002.1"/>
</dbReference>
<evidence type="ECO:0000313" key="6">
    <source>
        <dbReference type="Proteomes" id="UP000233565"/>
    </source>
</evidence>
<gene>
    <name evidence="3" type="ORF">CXG46_00600</name>
    <name evidence="4" type="ORF">SAMN05192575_102111</name>
</gene>
<accession>A0A1I0X636</accession>
<name>A0A1I0X636_9ACTN</name>
<dbReference type="EMBL" id="FOKC01000002">
    <property type="protein sequence ID" value="SFA95493.1"/>
    <property type="molecule type" value="Genomic_DNA"/>
</dbReference>
<dbReference type="OrthoDB" id="3783535at2"/>